<dbReference type="AlphaFoldDB" id="A0A1E5QJR4"/>
<gene>
    <name evidence="7" type="primary">psbU</name>
    <name evidence="8" type="ORF">BH720_12170</name>
</gene>
<dbReference type="OrthoDB" id="463369at2"/>
<dbReference type="Pfam" id="PF06514">
    <property type="entry name" value="PsbU"/>
    <property type="match status" value="1"/>
</dbReference>
<evidence type="ECO:0000256" key="3">
    <source>
        <dbReference type="ARBA" id="ARBA00022982"/>
    </source>
</evidence>
<evidence type="ECO:0000256" key="1">
    <source>
        <dbReference type="ARBA" id="ARBA00004170"/>
    </source>
</evidence>
<dbReference type="STRING" id="1781255.BH720_12170"/>
<evidence type="ECO:0000256" key="4">
    <source>
        <dbReference type="ARBA" id="ARBA00023078"/>
    </source>
</evidence>
<keyword evidence="6 7" id="KW-0604">Photosystem II</keyword>
<sequence precursor="true">MRRFACWVSIVIMAVACLNLTSVGRANALTLSDVRLGSSTVLAAEVTPLRNKADEKLATEFGKKIDLNNTNVRAFRRYQGMYPTLAAKIVENAPYDSVESVLKISGLSDRQKEILQQNLDNFTVTRVETVFTEGDDRINNGIYD</sequence>
<feature type="signal peptide" evidence="7">
    <location>
        <begin position="1"/>
        <end position="28"/>
    </location>
</feature>
<dbReference type="EMBL" id="MJGC01000059">
    <property type="protein sequence ID" value="OEJ74858.1"/>
    <property type="molecule type" value="Genomic_DNA"/>
</dbReference>
<dbReference type="GO" id="GO:0015979">
    <property type="term" value="P:photosynthesis"/>
    <property type="evidence" value="ECO:0007669"/>
    <property type="project" value="UniProtKB-UniRule"/>
</dbReference>
<dbReference type="Gene3D" id="1.10.150.320">
    <property type="entry name" value="Photosystem II 12 kDa extrinsic protein"/>
    <property type="match status" value="1"/>
</dbReference>
<dbReference type="GO" id="GO:0019898">
    <property type="term" value="C:extrinsic component of membrane"/>
    <property type="evidence" value="ECO:0007669"/>
    <property type="project" value="InterPro"/>
</dbReference>
<dbReference type="SUPFAM" id="SSF81585">
    <property type="entry name" value="PsbU/PolX domain-like"/>
    <property type="match status" value="1"/>
</dbReference>
<keyword evidence="7" id="KW-0602">Photosynthesis</keyword>
<protein>
    <recommendedName>
        <fullName evidence="7">Photosystem II extrinsic protein U</fullName>
        <shortName evidence="7">PSII-U</shortName>
        <shortName evidence="7">PsbU</shortName>
    </recommendedName>
    <alternativeName>
        <fullName evidence="7">Photosystem II 12 kDa extrinsic protein</fullName>
        <shortName evidence="7">PS II complex 12 kDa extrinsic protein</shortName>
    </alternativeName>
</protein>
<keyword evidence="7" id="KW-0813">Transport</keyword>
<proteinExistence type="inferred from homology"/>
<dbReference type="InterPro" id="IPR010527">
    <property type="entry name" value="PSII_PsbU"/>
</dbReference>
<comment type="function">
    <text evidence="7">One of the extrinsic, lumenal subunits of photosystem II (PSII). PSII is a light-driven water plastoquinone oxidoreductase, using light energy to abstract electrons from H(2)O, generating a proton gradient subsequently used for ATP formation. The extrinsic proteins stabilize the structure of photosystem II oxygen-evolving complex (OEC), the ion environment of oxygen evolution and protect the OEC against heat-induced inactivation.</text>
</comment>
<evidence type="ECO:0000313" key="8">
    <source>
        <dbReference type="EMBL" id="OEJ74858.1"/>
    </source>
</evidence>
<dbReference type="GO" id="GO:0031676">
    <property type="term" value="C:plasma membrane-derived thylakoid membrane"/>
    <property type="evidence" value="ECO:0007669"/>
    <property type="project" value="UniProtKB-SubCell"/>
</dbReference>
<keyword evidence="7" id="KW-0732">Signal</keyword>
<evidence type="ECO:0000256" key="7">
    <source>
        <dbReference type="HAMAP-Rule" id="MF_00589"/>
    </source>
</evidence>
<dbReference type="RefSeq" id="WP_069967482.1">
    <property type="nucleotide sequence ID" value="NZ_CM124774.1"/>
</dbReference>
<feature type="chain" id="PRO_5009355320" description="Photosystem II extrinsic protein U" evidence="7">
    <location>
        <begin position="29"/>
        <end position="144"/>
    </location>
</feature>
<evidence type="ECO:0000256" key="6">
    <source>
        <dbReference type="ARBA" id="ARBA00023276"/>
    </source>
</evidence>
<reference evidence="8" key="1">
    <citation type="submission" date="2016-09" db="EMBL/GenBank/DDBJ databases">
        <title>Draft genome of thermotolerant cyanobacterium Desertifilum sp. strain IPPAS B-1220.</title>
        <authorList>
            <person name="Sinetova M.A."/>
            <person name="Bolakhan K."/>
            <person name="Zayadan B.K."/>
            <person name="Mironov K.S."/>
            <person name="Ustinova V."/>
            <person name="Kupriyanova E.V."/>
            <person name="Sidorov R.A."/>
            <person name="Skrypnik A.N."/>
            <person name="Gogoleva N.E."/>
            <person name="Gogolev Y.V."/>
            <person name="Los D.A."/>
        </authorList>
    </citation>
    <scope>NUCLEOTIDE SEQUENCE [LARGE SCALE GENOMIC DNA]</scope>
    <source>
        <strain evidence="8">IPPAS B-1220</strain>
    </source>
</reference>
<keyword evidence="4 7" id="KW-0793">Thylakoid</keyword>
<evidence type="ECO:0000256" key="5">
    <source>
        <dbReference type="ARBA" id="ARBA00023136"/>
    </source>
</evidence>
<comment type="subunit">
    <text evidence="7">PSII is composed of 1 copy each of membrane proteins PsbA, PsbB, PsbC, PsbD, PsbE, PsbF, PsbH, PsbI, PsbJ, PsbK, PsbL, PsbM, PsbT, PsbX, PsbY, PsbZ, Psb30/Ycf12, peripheral proteins PsbO, CyanoQ (PsbQ), PsbU, PsbV and a large number of cofactors. It forms dimeric complexes.</text>
</comment>
<dbReference type="PROSITE" id="PS51257">
    <property type="entry name" value="PROKAR_LIPOPROTEIN"/>
    <property type="match status" value="1"/>
</dbReference>
<name>A0A1E5QJR4_9CYAN</name>
<accession>A0A1E5QJR4</accession>
<comment type="similarity">
    <text evidence="2 7">Belongs to the PsbU family.</text>
</comment>
<dbReference type="HAMAP" id="MF_00589">
    <property type="entry name" value="PSII_PsbU"/>
    <property type="match status" value="1"/>
</dbReference>
<keyword evidence="5 7" id="KW-0472">Membrane</keyword>
<keyword evidence="3 7" id="KW-0249">Electron transport</keyword>
<comment type="subcellular location">
    <subcellularLocation>
        <location evidence="7">Cellular thylakoid membrane</location>
        <topology evidence="7">Peripheral membrane protein</topology>
        <orientation evidence="7">Lumenal side</orientation>
    </subcellularLocation>
    <subcellularLocation>
        <location evidence="1">Membrane</location>
        <topology evidence="1">Peripheral membrane protein</topology>
    </subcellularLocation>
</comment>
<organism evidence="8">
    <name type="scientific">Desertifilum tharense IPPAS B-1220</name>
    <dbReference type="NCBI Taxonomy" id="1781255"/>
    <lineage>
        <taxon>Bacteria</taxon>
        <taxon>Bacillati</taxon>
        <taxon>Cyanobacteriota</taxon>
        <taxon>Cyanophyceae</taxon>
        <taxon>Desertifilales</taxon>
        <taxon>Desertifilaceae</taxon>
        <taxon>Desertifilum</taxon>
    </lineage>
</organism>
<dbReference type="GO" id="GO:0042549">
    <property type="term" value="P:photosystem II stabilization"/>
    <property type="evidence" value="ECO:0007669"/>
    <property type="project" value="InterPro"/>
</dbReference>
<evidence type="ECO:0000256" key="2">
    <source>
        <dbReference type="ARBA" id="ARBA00010827"/>
    </source>
</evidence>
<dbReference type="GO" id="GO:0009654">
    <property type="term" value="C:photosystem II oxygen evolving complex"/>
    <property type="evidence" value="ECO:0007669"/>
    <property type="project" value="InterPro"/>
</dbReference>
<dbReference type="NCBIfam" id="NF002708">
    <property type="entry name" value="PRK02515.1"/>
    <property type="match status" value="1"/>
</dbReference>
<comment type="caution">
    <text evidence="8">The sequence shown here is derived from an EMBL/GenBank/DDBJ whole genome shotgun (WGS) entry which is preliminary data.</text>
</comment>